<dbReference type="GO" id="GO:0003677">
    <property type="term" value="F:DNA binding"/>
    <property type="evidence" value="ECO:0007669"/>
    <property type="project" value="InterPro"/>
</dbReference>
<dbReference type="SUPFAM" id="SSF52172">
    <property type="entry name" value="CheY-like"/>
    <property type="match status" value="1"/>
</dbReference>
<dbReference type="Proteomes" id="UP000588491">
    <property type="component" value="Unassembled WGS sequence"/>
</dbReference>
<dbReference type="PANTHER" id="PTHR37299">
    <property type="entry name" value="TRANSCRIPTIONAL REGULATOR-RELATED"/>
    <property type="match status" value="1"/>
</dbReference>
<keyword evidence="1" id="KW-0597">Phosphoprotein</keyword>
<dbReference type="Pfam" id="PF00072">
    <property type="entry name" value="Response_reg"/>
    <property type="match status" value="1"/>
</dbReference>
<evidence type="ECO:0000259" key="3">
    <source>
        <dbReference type="PROSITE" id="PS50930"/>
    </source>
</evidence>
<dbReference type="InterPro" id="IPR011006">
    <property type="entry name" value="CheY-like_superfamily"/>
</dbReference>
<evidence type="ECO:0000313" key="4">
    <source>
        <dbReference type="EMBL" id="NMO79442.1"/>
    </source>
</evidence>
<feature type="modified residue" description="4-aspartylphosphate" evidence="1">
    <location>
        <position position="56"/>
    </location>
</feature>
<dbReference type="GO" id="GO:0000156">
    <property type="term" value="F:phosphorelay response regulator activity"/>
    <property type="evidence" value="ECO:0007669"/>
    <property type="project" value="InterPro"/>
</dbReference>
<dbReference type="Gene3D" id="3.40.50.2300">
    <property type="match status" value="1"/>
</dbReference>
<evidence type="ECO:0000256" key="1">
    <source>
        <dbReference type="PROSITE-ProRule" id="PRU00169"/>
    </source>
</evidence>
<keyword evidence="5" id="KW-1185">Reference proteome</keyword>
<dbReference type="Pfam" id="PF04397">
    <property type="entry name" value="LytTR"/>
    <property type="match status" value="1"/>
</dbReference>
<protein>
    <submittedName>
        <fullName evidence="4">Response regulator transcription factor</fullName>
    </submittedName>
</protein>
<dbReference type="AlphaFoldDB" id="A0A7Y0PNU1"/>
<reference evidence="4 5" key="1">
    <citation type="submission" date="2020-04" db="EMBL/GenBank/DDBJ databases">
        <title>Bacillus sp. UniB3 isolated from commercial digestive syrup.</title>
        <authorList>
            <person name="Thorat V."/>
            <person name="Kirdat K."/>
            <person name="Tiwarekar B."/>
            <person name="Yadav A."/>
        </authorList>
    </citation>
    <scope>NUCLEOTIDE SEQUENCE [LARGE SCALE GENOMIC DNA]</scope>
    <source>
        <strain evidence="4 5">UniB3</strain>
    </source>
</reference>
<dbReference type="EMBL" id="JABBPK010000001">
    <property type="protein sequence ID" value="NMO79442.1"/>
    <property type="molecule type" value="Genomic_DNA"/>
</dbReference>
<dbReference type="InterPro" id="IPR001789">
    <property type="entry name" value="Sig_transdc_resp-reg_receiver"/>
</dbReference>
<dbReference type="PANTHER" id="PTHR37299:SF1">
    <property type="entry name" value="STAGE 0 SPORULATION PROTEIN A HOMOLOG"/>
    <property type="match status" value="1"/>
</dbReference>
<feature type="domain" description="HTH LytTR-type" evidence="3">
    <location>
        <begin position="137"/>
        <end position="240"/>
    </location>
</feature>
<dbReference type="InterPro" id="IPR046947">
    <property type="entry name" value="LytR-like"/>
</dbReference>
<dbReference type="Gene3D" id="2.40.50.1020">
    <property type="entry name" value="LytTr DNA-binding domain"/>
    <property type="match status" value="1"/>
</dbReference>
<accession>A0A7Y0PNU1</accession>
<sequence length="240" mass="28056">METLTIAVAEVDSHISSFLQESIAIHSSFKIIGEAKTGEELLELIYLERPNIIIVDYDLPSIHSTIFNSAYKDYLPAFELILIGREKKLAIEAFNYSAIGYLFKPIEESRLLSLLYKIKESHSIIKRTTQNGKDKRILIKLSNRFFYLRIEDILYIEIIARKTIIHTVKSSYETTEAFLSFVDRLPWYFYRTHRSFLVNLKRITRIELFGESYLAYFEGTDKSANISKLKIREVHSLLIR</sequence>
<gene>
    <name evidence="4" type="ORF">HHU08_21115</name>
</gene>
<dbReference type="PROSITE" id="PS50930">
    <property type="entry name" value="HTH_LYTTR"/>
    <property type="match status" value="1"/>
</dbReference>
<feature type="domain" description="Response regulatory" evidence="2">
    <location>
        <begin position="5"/>
        <end position="119"/>
    </location>
</feature>
<evidence type="ECO:0000313" key="5">
    <source>
        <dbReference type="Proteomes" id="UP000588491"/>
    </source>
</evidence>
<organism evidence="4 5">
    <name type="scientific">Niallia alba</name>
    <dbReference type="NCBI Taxonomy" id="2729105"/>
    <lineage>
        <taxon>Bacteria</taxon>
        <taxon>Bacillati</taxon>
        <taxon>Bacillota</taxon>
        <taxon>Bacilli</taxon>
        <taxon>Bacillales</taxon>
        <taxon>Bacillaceae</taxon>
        <taxon>Niallia</taxon>
    </lineage>
</organism>
<evidence type="ECO:0000259" key="2">
    <source>
        <dbReference type="PROSITE" id="PS50110"/>
    </source>
</evidence>
<dbReference type="RefSeq" id="WP_169189246.1">
    <property type="nucleotide sequence ID" value="NZ_JABBPK010000001.1"/>
</dbReference>
<name>A0A7Y0PNU1_9BACI</name>
<dbReference type="SMART" id="SM00850">
    <property type="entry name" value="LytTR"/>
    <property type="match status" value="1"/>
</dbReference>
<proteinExistence type="predicted"/>
<dbReference type="PROSITE" id="PS50110">
    <property type="entry name" value="RESPONSE_REGULATORY"/>
    <property type="match status" value="1"/>
</dbReference>
<comment type="caution">
    <text evidence="4">The sequence shown here is derived from an EMBL/GenBank/DDBJ whole genome shotgun (WGS) entry which is preliminary data.</text>
</comment>
<dbReference type="InterPro" id="IPR007492">
    <property type="entry name" value="LytTR_DNA-bd_dom"/>
</dbReference>